<organism evidence="7 8">
    <name type="scientific">Wenzhouxiangella marina</name>
    <dbReference type="NCBI Taxonomy" id="1579979"/>
    <lineage>
        <taxon>Bacteria</taxon>
        <taxon>Pseudomonadati</taxon>
        <taxon>Pseudomonadota</taxon>
        <taxon>Gammaproteobacteria</taxon>
        <taxon>Chromatiales</taxon>
        <taxon>Wenzhouxiangellaceae</taxon>
        <taxon>Wenzhouxiangella</taxon>
    </lineage>
</organism>
<dbReference type="InterPro" id="IPR009003">
    <property type="entry name" value="Peptidase_S1_PA"/>
</dbReference>
<evidence type="ECO:0000313" key="7">
    <source>
        <dbReference type="EMBL" id="AKS41673.1"/>
    </source>
</evidence>
<dbReference type="PANTHER" id="PTHR22939">
    <property type="entry name" value="SERINE PROTEASE FAMILY S1C HTRA-RELATED"/>
    <property type="match status" value="1"/>
</dbReference>
<evidence type="ECO:0000256" key="2">
    <source>
        <dbReference type="ARBA" id="ARBA00022670"/>
    </source>
</evidence>
<dbReference type="Gene3D" id="2.40.10.120">
    <property type="match status" value="1"/>
</dbReference>
<dbReference type="GO" id="GO:0004252">
    <property type="term" value="F:serine-type endopeptidase activity"/>
    <property type="evidence" value="ECO:0007669"/>
    <property type="project" value="InterPro"/>
</dbReference>
<dbReference type="InterPro" id="IPR036034">
    <property type="entry name" value="PDZ_sf"/>
</dbReference>
<evidence type="ECO:0000256" key="5">
    <source>
        <dbReference type="SAM" id="Phobius"/>
    </source>
</evidence>
<sequence>MTALRLIEGRRSGACSGARNPRAPGDATDLIKIFQFIAQFIVLGLAVAFVAVYLRPDLLPALEPAAAPSAPHSYANAVNATAPSVVSIYTRTLVTQPLFENLSDPLYRALYQERTVTLPRRGLGSGVIVSPDGLILTTRHVISDVDNIVVALFDGRIAEARVVGSDPGTDLAVLKIEMDNLPAASLATDANLRTGDVVLAIGNAFGLSHTVTMGIVSATGRGQLNLTTFEDFIQTDAAINAGNSGGALVNPAGQVVGINSASLSQSIGAQGISFAIPAPLASQIMTQIVEYGQVQRGWIGVDLMDLSLALQLGERTVTGARVARAAAGSPAWEAGLRPGDILISADGDAVSSARELTLLISQRTPGSSIEFEVVRGRQLFTTSVDVIQQPPLGTR</sequence>
<dbReference type="EMBL" id="CP012154">
    <property type="protein sequence ID" value="AKS41673.1"/>
    <property type="molecule type" value="Genomic_DNA"/>
</dbReference>
<protein>
    <submittedName>
        <fullName evidence="7">2-alkenal reductase</fullName>
    </submittedName>
</protein>
<evidence type="ECO:0000259" key="6">
    <source>
        <dbReference type="PROSITE" id="PS50106"/>
    </source>
</evidence>
<evidence type="ECO:0000313" key="8">
    <source>
        <dbReference type="Proteomes" id="UP000066624"/>
    </source>
</evidence>
<evidence type="ECO:0000256" key="4">
    <source>
        <dbReference type="ARBA" id="ARBA00022825"/>
    </source>
</evidence>
<keyword evidence="5" id="KW-0472">Membrane</keyword>
<dbReference type="Pfam" id="PF13365">
    <property type="entry name" value="Trypsin_2"/>
    <property type="match status" value="1"/>
</dbReference>
<keyword evidence="4" id="KW-0720">Serine protease</keyword>
<dbReference type="AlphaFoldDB" id="A0A0K0XVG4"/>
<dbReference type="GO" id="GO:0006515">
    <property type="term" value="P:protein quality control for misfolded or incompletely synthesized proteins"/>
    <property type="evidence" value="ECO:0007669"/>
    <property type="project" value="TreeGrafter"/>
</dbReference>
<gene>
    <name evidence="7" type="ORF">WM2015_1300</name>
</gene>
<dbReference type="PROSITE" id="PS50106">
    <property type="entry name" value="PDZ"/>
    <property type="match status" value="1"/>
</dbReference>
<reference evidence="7 8" key="1">
    <citation type="submission" date="2015-07" db="EMBL/GenBank/DDBJ databases">
        <authorList>
            <person name="Noorani M."/>
        </authorList>
    </citation>
    <scope>NUCLEOTIDE SEQUENCE [LARGE SCALE GENOMIC DNA]</scope>
    <source>
        <strain evidence="7 8">KCTC 42284</strain>
    </source>
</reference>
<dbReference type="Gene3D" id="2.30.42.10">
    <property type="match status" value="1"/>
</dbReference>
<dbReference type="PATRIC" id="fig|1579979.3.peg.1334"/>
<dbReference type="GO" id="GO:0042597">
    <property type="term" value="C:periplasmic space"/>
    <property type="evidence" value="ECO:0007669"/>
    <property type="project" value="TreeGrafter"/>
</dbReference>
<keyword evidence="5" id="KW-1133">Transmembrane helix</keyword>
<keyword evidence="5" id="KW-0812">Transmembrane</keyword>
<dbReference type="PANTHER" id="PTHR22939:SF129">
    <property type="entry name" value="SERINE PROTEASE HTRA2, MITOCHONDRIAL"/>
    <property type="match status" value="1"/>
</dbReference>
<dbReference type="SUPFAM" id="SSF50156">
    <property type="entry name" value="PDZ domain-like"/>
    <property type="match status" value="1"/>
</dbReference>
<evidence type="ECO:0000256" key="3">
    <source>
        <dbReference type="ARBA" id="ARBA00022801"/>
    </source>
</evidence>
<dbReference type="SUPFAM" id="SSF50494">
    <property type="entry name" value="Trypsin-like serine proteases"/>
    <property type="match status" value="1"/>
</dbReference>
<comment type="similarity">
    <text evidence="1">Belongs to the peptidase S1C family.</text>
</comment>
<dbReference type="KEGG" id="wma:WM2015_1300"/>
<dbReference type="STRING" id="1579979.WM2015_1300"/>
<accession>A0A0K0XVG4</accession>
<dbReference type="InterPro" id="IPR001478">
    <property type="entry name" value="PDZ"/>
</dbReference>
<keyword evidence="8" id="KW-1185">Reference proteome</keyword>
<feature type="domain" description="PDZ" evidence="6">
    <location>
        <begin position="288"/>
        <end position="377"/>
    </location>
</feature>
<dbReference type="InterPro" id="IPR001940">
    <property type="entry name" value="Peptidase_S1C"/>
</dbReference>
<proteinExistence type="inferred from homology"/>
<dbReference type="Proteomes" id="UP000066624">
    <property type="component" value="Chromosome"/>
</dbReference>
<name>A0A0K0XVG4_9GAMM</name>
<keyword evidence="3" id="KW-0378">Hydrolase</keyword>
<keyword evidence="2" id="KW-0645">Protease</keyword>
<evidence type="ECO:0000256" key="1">
    <source>
        <dbReference type="ARBA" id="ARBA00010541"/>
    </source>
</evidence>
<feature type="transmembrane region" description="Helical" evidence="5">
    <location>
        <begin position="33"/>
        <end position="54"/>
    </location>
</feature>
<dbReference type="SMART" id="SM00228">
    <property type="entry name" value="PDZ"/>
    <property type="match status" value="1"/>
</dbReference>
<dbReference type="Pfam" id="PF13180">
    <property type="entry name" value="PDZ_2"/>
    <property type="match status" value="1"/>
</dbReference>
<dbReference type="PRINTS" id="PR00834">
    <property type="entry name" value="PROTEASES2C"/>
</dbReference>